<dbReference type="Pfam" id="PF13479">
    <property type="entry name" value="AAA_24"/>
    <property type="match status" value="1"/>
</dbReference>
<reference evidence="1 2" key="1">
    <citation type="submission" date="2016-10" db="EMBL/GenBank/DDBJ databases">
        <authorList>
            <person name="de Groot N.N."/>
        </authorList>
    </citation>
    <scope>NUCLEOTIDE SEQUENCE [LARGE SCALE GENOMIC DNA]</scope>
    <source>
        <strain evidence="1 2">DSM 15827</strain>
    </source>
</reference>
<proteinExistence type="predicted"/>
<protein>
    <submittedName>
        <fullName evidence="1">AAA domain-containing protein</fullName>
    </submittedName>
</protein>
<name>A0A1H9IPM3_9LACT</name>
<evidence type="ECO:0000313" key="1">
    <source>
        <dbReference type="EMBL" id="SEQ76442.1"/>
    </source>
</evidence>
<dbReference type="AlphaFoldDB" id="A0A1H9IPM3"/>
<dbReference type="RefSeq" id="WP_089746096.1">
    <property type="nucleotide sequence ID" value="NZ_FOGF01000006.1"/>
</dbReference>
<evidence type="ECO:0000313" key="2">
    <source>
        <dbReference type="Proteomes" id="UP000198556"/>
    </source>
</evidence>
<dbReference type="OrthoDB" id="5413799at2"/>
<sequence length="362" mass="40510">MLQITKGIKARAQKVVIYGTEGIGKSTLAAQFPNTVFIDTEGSTDNMDVARFPKPQTWNDLMHQIDYVSNTPGICDTLVIDTIDWAEHLAIAHLCYQYGKNGIEDFGYGYGYVYLAETITELLNKLQQLIDKGINVVLTAHATIKAFTKPDEMGQYDRFELKLGKKSSPLVKEWADMVLFCNYQTTIITDSKTKKDKAFGGERVIHTEHHPAWDAKNRHGLPATLPLSYDAIAHIFNKPAPTPTIPQQPTQQEPAAMIGDVWTPNQGLEVQQTEQVPEFLETSLQNFGEQPAATPPNVPQELADLMQAYNVTIDDVMQVVYQKGHAAPGTPMEAIPVDYWTNTIVANWMLVMQSIQYNHTNK</sequence>
<dbReference type="Proteomes" id="UP000198556">
    <property type="component" value="Unassembled WGS sequence"/>
</dbReference>
<dbReference type="SUPFAM" id="SSF52540">
    <property type="entry name" value="P-loop containing nucleoside triphosphate hydrolases"/>
    <property type="match status" value="1"/>
</dbReference>
<organism evidence="1 2">
    <name type="scientific">Granulicatella balaenopterae</name>
    <dbReference type="NCBI Taxonomy" id="137733"/>
    <lineage>
        <taxon>Bacteria</taxon>
        <taxon>Bacillati</taxon>
        <taxon>Bacillota</taxon>
        <taxon>Bacilli</taxon>
        <taxon>Lactobacillales</taxon>
        <taxon>Carnobacteriaceae</taxon>
        <taxon>Granulicatella</taxon>
    </lineage>
</organism>
<accession>A0A1H9IPM3</accession>
<gene>
    <name evidence="1" type="ORF">SAMN05421767_10649</name>
</gene>
<dbReference type="InterPro" id="IPR027417">
    <property type="entry name" value="P-loop_NTPase"/>
</dbReference>
<keyword evidence="2" id="KW-1185">Reference proteome</keyword>
<dbReference type="STRING" id="137733.SAMN05421767_10649"/>
<dbReference type="EMBL" id="FOGF01000006">
    <property type="protein sequence ID" value="SEQ76442.1"/>
    <property type="molecule type" value="Genomic_DNA"/>
</dbReference>